<sequence length="83" mass="8807">MGLLNAFCSSLVCSFSCITRVIRSVAFVTACELGRRFQPVGLRMFLIAIEGACNSGDIAQPGLSAHLSDIVMSLRVLVSNASN</sequence>
<evidence type="ECO:0000313" key="2">
    <source>
        <dbReference type="Proteomes" id="UP000799764"/>
    </source>
</evidence>
<gene>
    <name evidence="1" type="ORF">P171DRAFT_8542</name>
</gene>
<dbReference type="EMBL" id="MU001492">
    <property type="protein sequence ID" value="KAF2451570.1"/>
    <property type="molecule type" value="Genomic_DNA"/>
</dbReference>
<accession>A0A9P4PUG0</accession>
<dbReference type="AlphaFoldDB" id="A0A9P4PUG0"/>
<name>A0A9P4PUG0_9PLEO</name>
<organism evidence="1 2">
    <name type="scientific">Karstenula rhodostoma CBS 690.94</name>
    <dbReference type="NCBI Taxonomy" id="1392251"/>
    <lineage>
        <taxon>Eukaryota</taxon>
        <taxon>Fungi</taxon>
        <taxon>Dikarya</taxon>
        <taxon>Ascomycota</taxon>
        <taxon>Pezizomycotina</taxon>
        <taxon>Dothideomycetes</taxon>
        <taxon>Pleosporomycetidae</taxon>
        <taxon>Pleosporales</taxon>
        <taxon>Massarineae</taxon>
        <taxon>Didymosphaeriaceae</taxon>
        <taxon>Karstenula</taxon>
    </lineage>
</organism>
<comment type="caution">
    <text evidence="1">The sequence shown here is derived from an EMBL/GenBank/DDBJ whole genome shotgun (WGS) entry which is preliminary data.</text>
</comment>
<protein>
    <submittedName>
        <fullName evidence="1">Uncharacterized protein</fullName>
    </submittedName>
</protein>
<proteinExistence type="predicted"/>
<keyword evidence="2" id="KW-1185">Reference proteome</keyword>
<dbReference type="Proteomes" id="UP000799764">
    <property type="component" value="Unassembled WGS sequence"/>
</dbReference>
<evidence type="ECO:0000313" key="1">
    <source>
        <dbReference type="EMBL" id="KAF2451570.1"/>
    </source>
</evidence>
<reference evidence="1" key="1">
    <citation type="journal article" date="2020" name="Stud. Mycol.">
        <title>101 Dothideomycetes genomes: a test case for predicting lifestyles and emergence of pathogens.</title>
        <authorList>
            <person name="Haridas S."/>
            <person name="Albert R."/>
            <person name="Binder M."/>
            <person name="Bloem J."/>
            <person name="Labutti K."/>
            <person name="Salamov A."/>
            <person name="Andreopoulos B."/>
            <person name="Baker S."/>
            <person name="Barry K."/>
            <person name="Bills G."/>
            <person name="Bluhm B."/>
            <person name="Cannon C."/>
            <person name="Castanera R."/>
            <person name="Culley D."/>
            <person name="Daum C."/>
            <person name="Ezra D."/>
            <person name="Gonzalez J."/>
            <person name="Henrissat B."/>
            <person name="Kuo A."/>
            <person name="Liang C."/>
            <person name="Lipzen A."/>
            <person name="Lutzoni F."/>
            <person name="Magnuson J."/>
            <person name="Mondo S."/>
            <person name="Nolan M."/>
            <person name="Ohm R."/>
            <person name="Pangilinan J."/>
            <person name="Park H.-J."/>
            <person name="Ramirez L."/>
            <person name="Alfaro M."/>
            <person name="Sun H."/>
            <person name="Tritt A."/>
            <person name="Yoshinaga Y."/>
            <person name="Zwiers L.-H."/>
            <person name="Turgeon B."/>
            <person name="Goodwin S."/>
            <person name="Spatafora J."/>
            <person name="Crous P."/>
            <person name="Grigoriev I."/>
        </authorList>
    </citation>
    <scope>NUCLEOTIDE SEQUENCE</scope>
    <source>
        <strain evidence="1">CBS 690.94</strain>
    </source>
</reference>